<protein>
    <submittedName>
        <fullName evidence="9">Reverse transcriptase domain-containing protein</fullName>
    </submittedName>
</protein>
<keyword evidence="5" id="KW-0255">Endonuclease</keyword>
<feature type="domain" description="Reverse transcriptase" evidence="8">
    <location>
        <begin position="1"/>
        <end position="222"/>
    </location>
</feature>
<keyword evidence="2" id="KW-0808">Transferase</keyword>
<dbReference type="InterPro" id="IPR043128">
    <property type="entry name" value="Rev_trsase/Diguanyl_cyclase"/>
</dbReference>
<evidence type="ECO:0000256" key="3">
    <source>
        <dbReference type="ARBA" id="ARBA00022695"/>
    </source>
</evidence>
<dbReference type="FunFam" id="3.10.10.10:FF:000007">
    <property type="entry name" value="Retrovirus-related Pol polyprotein from transposon 17.6-like Protein"/>
    <property type="match status" value="1"/>
</dbReference>
<dbReference type="GO" id="GO:0004519">
    <property type="term" value="F:endonuclease activity"/>
    <property type="evidence" value="ECO:0007669"/>
    <property type="project" value="UniProtKB-KW"/>
</dbReference>
<keyword evidence="3" id="KW-0548">Nucleotidyltransferase</keyword>
<dbReference type="InterPro" id="IPR041577">
    <property type="entry name" value="RT_RNaseH_2"/>
</dbReference>
<dbReference type="InterPro" id="IPR036397">
    <property type="entry name" value="RNaseH_sf"/>
</dbReference>
<evidence type="ECO:0000256" key="7">
    <source>
        <dbReference type="ARBA" id="ARBA00022918"/>
    </source>
</evidence>
<evidence type="ECO:0000256" key="4">
    <source>
        <dbReference type="ARBA" id="ARBA00022722"/>
    </source>
</evidence>
<comment type="caution">
    <text evidence="9">The sequence shown here is derived from an EMBL/GenBank/DDBJ whole genome shotgun (WGS) entry which is preliminary data.</text>
</comment>
<dbReference type="PROSITE" id="PS50878">
    <property type="entry name" value="RT_POL"/>
    <property type="match status" value="1"/>
</dbReference>
<dbReference type="SUPFAM" id="SSF53098">
    <property type="entry name" value="Ribonuclease H-like"/>
    <property type="match status" value="1"/>
</dbReference>
<sequence>MKVNESKLEDILVVRKFPDVFPEDLSGLPPSREVESRIDLIHRAMPVAKSPYRLAPMEMQELANQLKELEDKHFIRPRSSPWGAPVLIDDLFDQLQGSQYFSKIDLQSGYHQLRLRKEDIPKTAFRTRYGHFEFTVMPFGLTNAPAVFMDLMNRICRPYLDKFVIVFIDDILIYLKSKEEHEVYLKLILELLKKEKLFGKFLKCEFWLQEKNKKFEWGDEQENAFQTLKDMLCDAPILALPEGADDFVVYCDASNHGFGCVLMQRNKVIAYASRQLKIHEKNYTTHDLELGAVEIRYHPGKANVVADALSRKERAKPRRVRAMSMTMHSSIKAKILEAHSEASKNTSTLTEMLKGLDKQLERKEDDGLYLAERIWVLVYGSLRTLIMNKAHATRYSLHPGADKMYYDLRGLYWWPGMKKDIAMYVSKCLTCSKVKAEHQKPLGLLQQPEIPEWKWEKITMDFINKLPRTRSGHDSIWVIVDRLTKSAYLLAIREDYKTEKLARLYINEIIKALGTRLDLSTAYHPETDDQ</sequence>
<dbReference type="PANTHER" id="PTHR24559">
    <property type="entry name" value="TRANSPOSON TY3-I GAG-POL POLYPROTEIN"/>
    <property type="match status" value="1"/>
</dbReference>
<keyword evidence="6" id="KW-0378">Hydrolase</keyword>
<keyword evidence="7 9" id="KW-0695">RNA-directed DNA polymerase</keyword>
<dbReference type="EMBL" id="BKCJ010001645">
    <property type="protein sequence ID" value="GEU42982.1"/>
    <property type="molecule type" value="Genomic_DNA"/>
</dbReference>
<dbReference type="Pfam" id="PF17919">
    <property type="entry name" value="RT_RNaseH_2"/>
    <property type="match status" value="1"/>
</dbReference>
<evidence type="ECO:0000256" key="1">
    <source>
        <dbReference type="ARBA" id="ARBA00022670"/>
    </source>
</evidence>
<evidence type="ECO:0000256" key="2">
    <source>
        <dbReference type="ARBA" id="ARBA00022679"/>
    </source>
</evidence>
<dbReference type="InterPro" id="IPR041588">
    <property type="entry name" value="Integrase_H2C2"/>
</dbReference>
<dbReference type="GO" id="GO:0008233">
    <property type="term" value="F:peptidase activity"/>
    <property type="evidence" value="ECO:0007669"/>
    <property type="project" value="UniProtKB-KW"/>
</dbReference>
<dbReference type="SUPFAM" id="SSF56672">
    <property type="entry name" value="DNA/RNA polymerases"/>
    <property type="match status" value="1"/>
</dbReference>
<evidence type="ECO:0000256" key="5">
    <source>
        <dbReference type="ARBA" id="ARBA00022759"/>
    </source>
</evidence>
<evidence type="ECO:0000259" key="8">
    <source>
        <dbReference type="PROSITE" id="PS50878"/>
    </source>
</evidence>
<dbReference type="GO" id="GO:0003964">
    <property type="term" value="F:RNA-directed DNA polymerase activity"/>
    <property type="evidence" value="ECO:0007669"/>
    <property type="project" value="UniProtKB-KW"/>
</dbReference>
<evidence type="ECO:0000313" key="9">
    <source>
        <dbReference type="EMBL" id="GEU42982.1"/>
    </source>
</evidence>
<dbReference type="GO" id="GO:0003676">
    <property type="term" value="F:nucleic acid binding"/>
    <property type="evidence" value="ECO:0007669"/>
    <property type="project" value="InterPro"/>
</dbReference>
<dbReference type="InterPro" id="IPR000477">
    <property type="entry name" value="RT_dom"/>
</dbReference>
<dbReference type="Pfam" id="PF00078">
    <property type="entry name" value="RVT_1"/>
    <property type="match status" value="1"/>
</dbReference>
<keyword evidence="4" id="KW-0540">Nuclease</keyword>
<gene>
    <name evidence="9" type="ORF">Tci_014960</name>
</gene>
<dbReference type="Gene3D" id="3.30.420.10">
    <property type="entry name" value="Ribonuclease H-like superfamily/Ribonuclease H"/>
    <property type="match status" value="1"/>
</dbReference>
<dbReference type="Gene3D" id="3.30.70.270">
    <property type="match status" value="1"/>
</dbReference>
<dbReference type="Gene3D" id="1.10.340.70">
    <property type="match status" value="1"/>
</dbReference>
<name>A0A6L2K2F1_TANCI</name>
<proteinExistence type="predicted"/>
<dbReference type="PANTHER" id="PTHR24559:SF444">
    <property type="entry name" value="REVERSE TRANSCRIPTASE DOMAIN-CONTAINING PROTEIN"/>
    <property type="match status" value="1"/>
</dbReference>
<dbReference type="AlphaFoldDB" id="A0A6L2K2F1"/>
<accession>A0A6L2K2F1</accession>
<keyword evidence="1" id="KW-0645">Protease</keyword>
<evidence type="ECO:0000256" key="6">
    <source>
        <dbReference type="ARBA" id="ARBA00022801"/>
    </source>
</evidence>
<dbReference type="InterPro" id="IPR012337">
    <property type="entry name" value="RNaseH-like_sf"/>
</dbReference>
<dbReference type="InterPro" id="IPR053134">
    <property type="entry name" value="RNA-dir_DNA_polymerase"/>
</dbReference>
<dbReference type="CDD" id="cd01647">
    <property type="entry name" value="RT_LTR"/>
    <property type="match status" value="1"/>
</dbReference>
<reference evidence="9" key="1">
    <citation type="journal article" date="2019" name="Sci. Rep.">
        <title>Draft genome of Tanacetum cinerariifolium, the natural source of mosquito coil.</title>
        <authorList>
            <person name="Yamashiro T."/>
            <person name="Shiraishi A."/>
            <person name="Satake H."/>
            <person name="Nakayama K."/>
        </authorList>
    </citation>
    <scope>NUCLEOTIDE SEQUENCE</scope>
</reference>
<dbReference type="InterPro" id="IPR043502">
    <property type="entry name" value="DNA/RNA_pol_sf"/>
</dbReference>
<organism evidence="9">
    <name type="scientific">Tanacetum cinerariifolium</name>
    <name type="common">Dalmatian daisy</name>
    <name type="synonym">Chrysanthemum cinerariifolium</name>
    <dbReference type="NCBI Taxonomy" id="118510"/>
    <lineage>
        <taxon>Eukaryota</taxon>
        <taxon>Viridiplantae</taxon>
        <taxon>Streptophyta</taxon>
        <taxon>Embryophyta</taxon>
        <taxon>Tracheophyta</taxon>
        <taxon>Spermatophyta</taxon>
        <taxon>Magnoliopsida</taxon>
        <taxon>eudicotyledons</taxon>
        <taxon>Gunneridae</taxon>
        <taxon>Pentapetalae</taxon>
        <taxon>asterids</taxon>
        <taxon>campanulids</taxon>
        <taxon>Asterales</taxon>
        <taxon>Asteraceae</taxon>
        <taxon>Asteroideae</taxon>
        <taxon>Anthemideae</taxon>
        <taxon>Anthemidinae</taxon>
        <taxon>Tanacetum</taxon>
    </lineage>
</organism>
<dbReference type="Pfam" id="PF17921">
    <property type="entry name" value="Integrase_H2C2"/>
    <property type="match status" value="1"/>
</dbReference>
<dbReference type="Gene3D" id="3.10.10.10">
    <property type="entry name" value="HIV Type 1 Reverse Transcriptase, subunit A, domain 1"/>
    <property type="match status" value="2"/>
</dbReference>
<feature type="non-terminal residue" evidence="9">
    <location>
        <position position="530"/>
    </location>
</feature>
<dbReference type="GO" id="GO:0006508">
    <property type="term" value="P:proteolysis"/>
    <property type="evidence" value="ECO:0007669"/>
    <property type="project" value="UniProtKB-KW"/>
</dbReference>